<evidence type="ECO:0000313" key="1">
    <source>
        <dbReference type="EMBL" id="SIT39026.1"/>
    </source>
</evidence>
<keyword evidence="2" id="KW-1185">Reference proteome</keyword>
<reference evidence="1 2" key="1">
    <citation type="submission" date="2016-12" db="EMBL/GenBank/DDBJ databases">
        <authorList>
            <person name="Song W.-J."/>
            <person name="Kurnit D.M."/>
        </authorList>
    </citation>
    <scope>NUCLEOTIDE SEQUENCE [LARGE SCALE GENOMIC DNA]</scope>
    <source>
        <strain evidence="1 2">STM7296</strain>
    </source>
</reference>
<protein>
    <submittedName>
        <fullName evidence="1">Uncharacterized protein</fullName>
    </submittedName>
</protein>
<accession>A0A1N7RVA4</accession>
<gene>
    <name evidence="1" type="ORF">BN2475_190028</name>
</gene>
<proteinExistence type="predicted"/>
<organism evidence="1 2">
    <name type="scientific">Paraburkholderia ribeironis</name>
    <dbReference type="NCBI Taxonomy" id="1247936"/>
    <lineage>
        <taxon>Bacteria</taxon>
        <taxon>Pseudomonadati</taxon>
        <taxon>Pseudomonadota</taxon>
        <taxon>Betaproteobacteria</taxon>
        <taxon>Burkholderiales</taxon>
        <taxon>Burkholderiaceae</taxon>
        <taxon>Paraburkholderia</taxon>
    </lineage>
</organism>
<dbReference type="STRING" id="1247936.BN2475_190028"/>
<name>A0A1N7RVA4_9BURK</name>
<evidence type="ECO:0000313" key="2">
    <source>
        <dbReference type="Proteomes" id="UP000187012"/>
    </source>
</evidence>
<sequence>MAQKKIIHSVNFVNAFNMVRDPTKALRYIEVPCAFRRESISGLRHLADAYKIRNKN</sequence>
<dbReference type="AlphaFoldDB" id="A0A1N7RVA4"/>
<dbReference type="Proteomes" id="UP000187012">
    <property type="component" value="Unassembled WGS sequence"/>
</dbReference>
<dbReference type="EMBL" id="CYGX02000019">
    <property type="protein sequence ID" value="SIT39026.1"/>
    <property type="molecule type" value="Genomic_DNA"/>
</dbReference>